<organism evidence="6 7">
    <name type="scientific">Desulfurella multipotens</name>
    <dbReference type="NCBI Taxonomy" id="79269"/>
    <lineage>
        <taxon>Bacteria</taxon>
        <taxon>Pseudomonadati</taxon>
        <taxon>Campylobacterota</taxon>
        <taxon>Desulfurellia</taxon>
        <taxon>Desulfurellales</taxon>
        <taxon>Desulfurellaceae</taxon>
        <taxon>Desulfurella</taxon>
    </lineage>
</organism>
<dbReference type="AlphaFoldDB" id="A0A1G6J458"/>
<evidence type="ECO:0000313" key="6">
    <source>
        <dbReference type="EMBL" id="SDC13578.1"/>
    </source>
</evidence>
<dbReference type="Pfam" id="PF02119">
    <property type="entry name" value="FlgI"/>
    <property type="match status" value="1"/>
</dbReference>
<protein>
    <recommendedName>
        <fullName evidence="5">Flagellar P-ring protein</fullName>
    </recommendedName>
    <alternativeName>
        <fullName evidence="5">Basal body P-ring protein</fullName>
    </alternativeName>
</protein>
<dbReference type="Proteomes" id="UP000199411">
    <property type="component" value="Unassembled WGS sequence"/>
</dbReference>
<dbReference type="GO" id="GO:0005198">
    <property type="term" value="F:structural molecule activity"/>
    <property type="evidence" value="ECO:0007669"/>
    <property type="project" value="InterPro"/>
</dbReference>
<reference evidence="7" key="1">
    <citation type="submission" date="2016-10" db="EMBL/GenBank/DDBJ databases">
        <authorList>
            <person name="Varghese N."/>
            <person name="Submissions S."/>
        </authorList>
    </citation>
    <scope>NUCLEOTIDE SEQUENCE [LARGE SCALE GENOMIC DNA]</scope>
    <source>
        <strain evidence="7">DSM 8415</strain>
    </source>
</reference>
<comment type="similarity">
    <text evidence="5">Belongs to the FlgI family.</text>
</comment>
<proteinExistence type="inferred from homology"/>
<dbReference type="GO" id="GO:0071973">
    <property type="term" value="P:bacterial-type flagellum-dependent cell motility"/>
    <property type="evidence" value="ECO:0007669"/>
    <property type="project" value="InterPro"/>
</dbReference>
<comment type="subcellular location">
    <subcellularLocation>
        <location evidence="2 5">Bacterial flagellum basal body</location>
    </subcellularLocation>
</comment>
<keyword evidence="6" id="KW-0969">Cilium</keyword>
<dbReference type="GO" id="GO:0009428">
    <property type="term" value="C:bacterial-type flagellum basal body, distal rod, P ring"/>
    <property type="evidence" value="ECO:0007669"/>
    <property type="project" value="InterPro"/>
</dbReference>
<comment type="subunit">
    <text evidence="5">The basal body constitutes a major portion of the flagellar organelle and consists of four rings (L,P,S, and M) mounted on a central rod.</text>
</comment>
<dbReference type="PANTHER" id="PTHR30381">
    <property type="entry name" value="FLAGELLAR P-RING PERIPLASMIC PROTEIN FLGI"/>
    <property type="match status" value="1"/>
</dbReference>
<dbReference type="EMBL" id="FMYU01000002">
    <property type="protein sequence ID" value="SDC13578.1"/>
    <property type="molecule type" value="Genomic_DNA"/>
</dbReference>
<dbReference type="GO" id="GO:0030288">
    <property type="term" value="C:outer membrane-bounded periplasmic space"/>
    <property type="evidence" value="ECO:0007669"/>
    <property type="project" value="InterPro"/>
</dbReference>
<keyword evidence="6" id="KW-0282">Flagellum</keyword>
<accession>A0A1G6J458</accession>
<comment type="function">
    <text evidence="1 5">Assembles around the rod to form the L-ring and probably protects the motor/basal body from shearing forces during rotation.</text>
</comment>
<dbReference type="RefSeq" id="WP_092127787.1">
    <property type="nucleotide sequence ID" value="NZ_FMYU01000002.1"/>
</dbReference>
<keyword evidence="4 5" id="KW-0975">Bacterial flagellum</keyword>
<sequence>MATHKTFLKFLIIITVILYSVNSYAAEVRIGDITNVRGVRQNQLVGYGLVVGLAGTGDGTNAKFTIQSVINMLKRFDVNLPPALTASLQTKNIAAVMVTANLPPFIKEGSRINVNVASIGDAKSLQGGTLLMTPLVGANGKVYAVAQGPLSIGGFSFGTAGGNVRQNFPTTAIIPDGAIVERQVEVDLSGMDKLYFDLNHPDFTMANRIQQAINSHFKQYIAHANDSGSVVVDVPDLYKGDIVGFVSAINQLTIQNEVKPKVVIDERTGTVVIGGNVTVNPVSVSHGNLTVTISPNRQVSQPPPLSAGQTTVTQNPTITVNQEQSRFLNFYKGATVKDLVNALNKAGATPNDIIAILEALKQAGSLNASLEVM</sequence>
<keyword evidence="6" id="KW-0966">Cell projection</keyword>
<evidence type="ECO:0000256" key="4">
    <source>
        <dbReference type="ARBA" id="ARBA00023143"/>
    </source>
</evidence>
<name>A0A1G6J458_9BACT</name>
<dbReference type="NCBIfam" id="NF003676">
    <property type="entry name" value="PRK05303.1"/>
    <property type="match status" value="1"/>
</dbReference>
<evidence type="ECO:0000256" key="5">
    <source>
        <dbReference type="HAMAP-Rule" id="MF_00416"/>
    </source>
</evidence>
<gene>
    <name evidence="5" type="primary">flgI</name>
    <name evidence="6" type="ORF">SAMN05660835_00377</name>
</gene>
<dbReference type="OrthoDB" id="9786431at2"/>
<evidence type="ECO:0000313" key="7">
    <source>
        <dbReference type="Proteomes" id="UP000199411"/>
    </source>
</evidence>
<evidence type="ECO:0000256" key="1">
    <source>
        <dbReference type="ARBA" id="ARBA00002591"/>
    </source>
</evidence>
<keyword evidence="3" id="KW-0732">Signal</keyword>
<dbReference type="InterPro" id="IPR001782">
    <property type="entry name" value="Flag_FlgI"/>
</dbReference>
<keyword evidence="7" id="KW-1185">Reference proteome</keyword>
<dbReference type="PANTHER" id="PTHR30381:SF0">
    <property type="entry name" value="FLAGELLAR P-RING PROTEIN"/>
    <property type="match status" value="1"/>
</dbReference>
<dbReference type="PRINTS" id="PR01010">
    <property type="entry name" value="FLGPRINGFLGI"/>
</dbReference>
<dbReference type="HAMAP" id="MF_00416">
    <property type="entry name" value="FlgI"/>
    <property type="match status" value="1"/>
</dbReference>
<evidence type="ECO:0000256" key="2">
    <source>
        <dbReference type="ARBA" id="ARBA00004117"/>
    </source>
</evidence>
<evidence type="ECO:0000256" key="3">
    <source>
        <dbReference type="ARBA" id="ARBA00022729"/>
    </source>
</evidence>